<gene>
    <name evidence="8" type="ORF">HED64_05945</name>
</gene>
<name>A0ABX1G2H7_9MICC</name>
<evidence type="ECO:0000256" key="4">
    <source>
        <dbReference type="ARBA" id="ARBA00022989"/>
    </source>
</evidence>
<keyword evidence="4 6" id="KW-1133">Transmembrane helix</keyword>
<accession>A0ABX1G2H7</accession>
<evidence type="ECO:0000256" key="3">
    <source>
        <dbReference type="ARBA" id="ARBA00022692"/>
    </source>
</evidence>
<comment type="caution">
    <text evidence="8">The sequence shown here is derived from an EMBL/GenBank/DDBJ whole genome shotgun (WGS) entry which is preliminary data.</text>
</comment>
<proteinExistence type="predicted"/>
<sequence>MDTFFNSLRSIPFRRGPKRLVGGVAGGISDKFGWDVTLVRIGLLLSFLLPVLGIGAYVVAWLLLPAQDDSIPLQKMIRGLNK</sequence>
<dbReference type="Proteomes" id="UP000746595">
    <property type="component" value="Unassembled WGS sequence"/>
</dbReference>
<dbReference type="InterPro" id="IPR052027">
    <property type="entry name" value="PspC"/>
</dbReference>
<dbReference type="PANTHER" id="PTHR33885:SF3">
    <property type="entry name" value="PHAGE SHOCK PROTEIN C"/>
    <property type="match status" value="1"/>
</dbReference>
<dbReference type="PANTHER" id="PTHR33885">
    <property type="entry name" value="PHAGE SHOCK PROTEIN C"/>
    <property type="match status" value="1"/>
</dbReference>
<comment type="subcellular location">
    <subcellularLocation>
        <location evidence="1">Cell membrane</location>
        <topology evidence="1">Single-pass membrane protein</topology>
    </subcellularLocation>
</comment>
<evidence type="ECO:0000256" key="5">
    <source>
        <dbReference type="ARBA" id="ARBA00023136"/>
    </source>
</evidence>
<protein>
    <submittedName>
        <fullName evidence="8">PspC domain-containing protein</fullName>
    </submittedName>
</protein>
<dbReference type="EMBL" id="JAAWVT010000002">
    <property type="protein sequence ID" value="NKG20254.1"/>
    <property type="molecule type" value="Genomic_DNA"/>
</dbReference>
<feature type="domain" description="Phage shock protein PspC N-terminal" evidence="7">
    <location>
        <begin position="14"/>
        <end position="66"/>
    </location>
</feature>
<organism evidence="8 9">
    <name type="scientific">Paeniglutamicibacter terrestris</name>
    <dbReference type="NCBI Taxonomy" id="2723403"/>
    <lineage>
        <taxon>Bacteria</taxon>
        <taxon>Bacillati</taxon>
        <taxon>Actinomycetota</taxon>
        <taxon>Actinomycetes</taxon>
        <taxon>Micrococcales</taxon>
        <taxon>Micrococcaceae</taxon>
        <taxon>Paeniglutamicibacter</taxon>
    </lineage>
</organism>
<keyword evidence="5 6" id="KW-0472">Membrane</keyword>
<evidence type="ECO:0000256" key="6">
    <source>
        <dbReference type="SAM" id="Phobius"/>
    </source>
</evidence>
<dbReference type="Pfam" id="PF04024">
    <property type="entry name" value="PspC"/>
    <property type="match status" value="1"/>
</dbReference>
<evidence type="ECO:0000256" key="1">
    <source>
        <dbReference type="ARBA" id="ARBA00004162"/>
    </source>
</evidence>
<dbReference type="RefSeq" id="WP_132358724.1">
    <property type="nucleotide sequence ID" value="NZ_JAAWVT010000002.1"/>
</dbReference>
<reference evidence="8 9" key="1">
    <citation type="submission" date="2020-04" db="EMBL/GenBank/DDBJ databases">
        <title>Paeniglutamicibacter sp. ANT13_2, a novel actinomycete isolated from sediment in Antarctica.</title>
        <authorList>
            <person name="Sakdapetsiri C."/>
            <person name="Pinyakong O."/>
        </authorList>
    </citation>
    <scope>NUCLEOTIDE SEQUENCE [LARGE SCALE GENOMIC DNA]</scope>
    <source>
        <strain evidence="8 9">ANT13_2</strain>
    </source>
</reference>
<keyword evidence="2" id="KW-1003">Cell membrane</keyword>
<keyword evidence="9" id="KW-1185">Reference proteome</keyword>
<evidence type="ECO:0000259" key="7">
    <source>
        <dbReference type="Pfam" id="PF04024"/>
    </source>
</evidence>
<evidence type="ECO:0000313" key="9">
    <source>
        <dbReference type="Proteomes" id="UP000746595"/>
    </source>
</evidence>
<feature type="transmembrane region" description="Helical" evidence="6">
    <location>
        <begin position="41"/>
        <end position="64"/>
    </location>
</feature>
<keyword evidence="3 6" id="KW-0812">Transmembrane</keyword>
<dbReference type="InterPro" id="IPR007168">
    <property type="entry name" value="Phageshock_PspC_N"/>
</dbReference>
<evidence type="ECO:0000256" key="2">
    <source>
        <dbReference type="ARBA" id="ARBA00022475"/>
    </source>
</evidence>
<evidence type="ECO:0000313" key="8">
    <source>
        <dbReference type="EMBL" id="NKG20254.1"/>
    </source>
</evidence>